<dbReference type="GO" id="GO:0019631">
    <property type="term" value="P:quinate catabolic process"/>
    <property type="evidence" value="ECO:0007669"/>
    <property type="project" value="TreeGrafter"/>
</dbReference>
<dbReference type="EC" id="4.2.1.10" evidence="6 8"/>
<evidence type="ECO:0000256" key="6">
    <source>
        <dbReference type="ARBA" id="ARBA00012060"/>
    </source>
</evidence>
<dbReference type="HAMAP" id="MF_00169">
    <property type="entry name" value="AroQ"/>
    <property type="match status" value="1"/>
</dbReference>
<evidence type="ECO:0000256" key="10">
    <source>
        <dbReference type="PIRSR" id="PIRSR001399-2"/>
    </source>
</evidence>
<reference evidence="13" key="1">
    <citation type="journal article" date="2017" name="Proc. Natl. Acad. Sci. U.S.A.">
        <title>Simulation of Deepwater Horizon oil plume reveals substrate specialization within a complex community of hydrocarbon-degraders.</title>
        <authorList>
            <person name="Hu P."/>
            <person name="Dubinsky E.A."/>
            <person name="Probst A.J."/>
            <person name="Wang J."/>
            <person name="Sieber C.M.K."/>
            <person name="Tom L.M."/>
            <person name="Gardinali P."/>
            <person name="Banfield J.F."/>
            <person name="Atlas R.M."/>
            <person name="Andersen G.L."/>
        </authorList>
    </citation>
    <scope>NUCLEOTIDE SEQUENCE [LARGE SCALE GENOMIC DNA]</scope>
</reference>
<comment type="caution">
    <text evidence="12">The sequence shown here is derived from an EMBL/GenBank/DDBJ whole genome shotgun (WGS) entry which is preliminary data.</text>
</comment>
<proteinExistence type="inferred from homology"/>
<comment type="catalytic activity">
    <reaction evidence="1 8">
        <text>3-dehydroquinate = 3-dehydroshikimate + H2O</text>
        <dbReference type="Rhea" id="RHEA:21096"/>
        <dbReference type="ChEBI" id="CHEBI:15377"/>
        <dbReference type="ChEBI" id="CHEBI:16630"/>
        <dbReference type="ChEBI" id="CHEBI:32364"/>
        <dbReference type="EC" id="4.2.1.10"/>
    </reaction>
</comment>
<evidence type="ECO:0000256" key="8">
    <source>
        <dbReference type="HAMAP-Rule" id="MF_00169"/>
    </source>
</evidence>
<evidence type="ECO:0000256" key="3">
    <source>
        <dbReference type="ARBA" id="ARBA00004902"/>
    </source>
</evidence>
<dbReference type="GO" id="GO:0009073">
    <property type="term" value="P:aromatic amino acid family biosynthetic process"/>
    <property type="evidence" value="ECO:0007669"/>
    <property type="project" value="UniProtKB-KW"/>
</dbReference>
<accession>A0A1Y5F1R5</accession>
<dbReference type="AlphaFoldDB" id="A0A1Y5F1R5"/>
<comment type="pathway">
    <text evidence="3 8">Metabolic intermediate biosynthesis; chorismate biosynthesis; chorismate from D-erythrose 4-phosphate and phosphoenolpyruvate: step 3/7.</text>
</comment>
<evidence type="ECO:0000256" key="2">
    <source>
        <dbReference type="ARBA" id="ARBA00003924"/>
    </source>
</evidence>
<dbReference type="EMBL" id="MAAO01000016">
    <property type="protein sequence ID" value="OUR93067.1"/>
    <property type="molecule type" value="Genomic_DNA"/>
</dbReference>
<keyword evidence="7 8" id="KW-0456">Lyase</keyword>
<keyword evidence="8" id="KW-0057">Aromatic amino acid biosynthesis</keyword>
<comment type="similarity">
    <text evidence="4 8">Belongs to the type-II 3-dehydroquinase family.</text>
</comment>
<evidence type="ECO:0000256" key="1">
    <source>
        <dbReference type="ARBA" id="ARBA00001864"/>
    </source>
</evidence>
<dbReference type="GO" id="GO:0008652">
    <property type="term" value="P:amino acid biosynthetic process"/>
    <property type="evidence" value="ECO:0007669"/>
    <property type="project" value="UniProtKB-KW"/>
</dbReference>
<dbReference type="InterPro" id="IPR001874">
    <property type="entry name" value="DHquinase_II"/>
</dbReference>
<dbReference type="PROSITE" id="PS01029">
    <property type="entry name" value="DEHYDROQUINASE_II"/>
    <property type="match status" value="1"/>
</dbReference>
<dbReference type="GO" id="GO:0009423">
    <property type="term" value="P:chorismate biosynthetic process"/>
    <property type="evidence" value="ECO:0007669"/>
    <property type="project" value="UniProtKB-UniRule"/>
</dbReference>
<dbReference type="NCBIfam" id="NF003805">
    <property type="entry name" value="PRK05395.1-2"/>
    <property type="match status" value="1"/>
</dbReference>
<feature type="binding site" evidence="8 10">
    <location>
        <position position="85"/>
    </location>
    <ligand>
        <name>substrate</name>
    </ligand>
</feature>
<dbReference type="PANTHER" id="PTHR21272:SF3">
    <property type="entry name" value="CATABOLIC 3-DEHYDROQUINASE"/>
    <property type="match status" value="1"/>
</dbReference>
<dbReference type="NCBIfam" id="NF003807">
    <property type="entry name" value="PRK05395.1-4"/>
    <property type="match status" value="1"/>
</dbReference>
<feature type="binding site" evidence="8 10">
    <location>
        <position position="79"/>
    </location>
    <ligand>
        <name>substrate</name>
    </ligand>
</feature>
<dbReference type="InterPro" id="IPR018509">
    <property type="entry name" value="DHquinase_II_CS"/>
</dbReference>
<evidence type="ECO:0000313" key="13">
    <source>
        <dbReference type="Proteomes" id="UP000196531"/>
    </source>
</evidence>
<dbReference type="UniPathway" id="UPA00053">
    <property type="reaction ID" value="UER00086"/>
</dbReference>
<evidence type="ECO:0000256" key="11">
    <source>
        <dbReference type="PIRSR" id="PIRSR001399-3"/>
    </source>
</evidence>
<keyword evidence="8" id="KW-0028">Amino-acid biosynthesis</keyword>
<feature type="binding site" evidence="8 10">
    <location>
        <position position="92"/>
    </location>
    <ligand>
        <name>substrate</name>
    </ligand>
</feature>
<evidence type="ECO:0000313" key="12">
    <source>
        <dbReference type="EMBL" id="OUR93067.1"/>
    </source>
</evidence>
<evidence type="ECO:0000256" key="9">
    <source>
        <dbReference type="PIRSR" id="PIRSR001399-1"/>
    </source>
</evidence>
<comment type="subunit">
    <text evidence="5 8">Homododecamer.</text>
</comment>
<dbReference type="Pfam" id="PF01220">
    <property type="entry name" value="DHquinase_II"/>
    <property type="match status" value="1"/>
</dbReference>
<protein>
    <recommendedName>
        <fullName evidence="6 8">3-dehydroquinate dehydratase</fullName>
        <shortName evidence="8">3-dehydroquinase</shortName>
        <ecNumber evidence="6 8">4.2.1.10</ecNumber>
    </recommendedName>
    <alternativeName>
        <fullName evidence="8">Type II DHQase</fullName>
    </alternativeName>
</protein>
<dbReference type="SUPFAM" id="SSF52304">
    <property type="entry name" value="Type II 3-dehydroquinate dehydratase"/>
    <property type="match status" value="1"/>
</dbReference>
<sequence>MAKKFLVINGPNLNLLGTRETEIYGSQTLSEIESSTNNSLSTLGFGAVETVWFQSNIEGEIVEKIHTALNENYDCLVINPAAYSHTSVAILDALKMLKIPVIEVHMSNTHLRDAYRQTKLTAKSSTIIMEGLGSKAYLFGILSQLIN</sequence>
<dbReference type="CDD" id="cd00466">
    <property type="entry name" value="DHQase_II"/>
    <property type="match status" value="1"/>
</dbReference>
<name>A0A1Y5F1R5_9BACT</name>
<feature type="active site" description="Proton acceptor" evidence="8 9">
    <location>
        <position position="24"/>
    </location>
</feature>
<dbReference type="Proteomes" id="UP000196531">
    <property type="component" value="Unassembled WGS sequence"/>
</dbReference>
<evidence type="ECO:0000256" key="4">
    <source>
        <dbReference type="ARBA" id="ARBA00011037"/>
    </source>
</evidence>
<dbReference type="PIRSF" id="PIRSF001399">
    <property type="entry name" value="DHquinase_II"/>
    <property type="match status" value="1"/>
</dbReference>
<dbReference type="InterPro" id="IPR036441">
    <property type="entry name" value="DHquinase_II_sf"/>
</dbReference>
<feature type="binding site" evidence="8 10">
    <location>
        <position position="116"/>
    </location>
    <ligand>
        <name>substrate</name>
    </ligand>
</feature>
<evidence type="ECO:0000256" key="5">
    <source>
        <dbReference type="ARBA" id="ARBA00011193"/>
    </source>
</evidence>
<feature type="site" description="Transition state stabilizer" evidence="8 11">
    <location>
        <position position="19"/>
    </location>
</feature>
<dbReference type="PANTHER" id="PTHR21272">
    <property type="entry name" value="CATABOLIC 3-DEHYDROQUINASE"/>
    <property type="match status" value="1"/>
</dbReference>
<evidence type="ECO:0000256" key="7">
    <source>
        <dbReference type="ARBA" id="ARBA00023239"/>
    </source>
</evidence>
<feature type="binding site" evidence="8 10">
    <location>
        <begin position="106"/>
        <end position="107"/>
    </location>
    <ligand>
        <name>substrate</name>
    </ligand>
</feature>
<dbReference type="GO" id="GO:0003855">
    <property type="term" value="F:3-dehydroquinate dehydratase activity"/>
    <property type="evidence" value="ECO:0007669"/>
    <property type="project" value="UniProtKB-UniRule"/>
</dbReference>
<comment type="function">
    <text evidence="2 8">Catalyzes a trans-dehydration via an enolate intermediate.</text>
</comment>
<feature type="active site" description="Proton donor" evidence="8 9">
    <location>
        <position position="105"/>
    </location>
</feature>
<organism evidence="12 13">
    <name type="scientific">Halobacteriovorax marinus</name>
    <dbReference type="NCBI Taxonomy" id="97084"/>
    <lineage>
        <taxon>Bacteria</taxon>
        <taxon>Pseudomonadati</taxon>
        <taxon>Bdellovibrionota</taxon>
        <taxon>Bacteriovoracia</taxon>
        <taxon>Bacteriovoracales</taxon>
        <taxon>Halobacteriovoraceae</taxon>
        <taxon>Halobacteriovorax</taxon>
    </lineage>
</organism>
<gene>
    <name evidence="8" type="primary">aroQ</name>
    <name evidence="12" type="ORF">A9Q84_21425</name>
</gene>
<dbReference type="Gene3D" id="3.40.50.9100">
    <property type="entry name" value="Dehydroquinase, class II"/>
    <property type="match status" value="1"/>
</dbReference>